<dbReference type="EMBL" id="CP035467">
    <property type="protein sequence ID" value="QCW83164.1"/>
    <property type="molecule type" value="Genomic_DNA"/>
</dbReference>
<dbReference type="Gene3D" id="1.20.58.220">
    <property type="entry name" value="Phosphate transport system protein phou homolog 2, domain 2"/>
    <property type="match status" value="2"/>
</dbReference>
<dbReference type="FunFam" id="1.20.58.220:FF:000004">
    <property type="entry name" value="Phosphate-specific transport system accessory protein PhoU"/>
    <property type="match status" value="1"/>
</dbReference>
<dbReference type="OrthoDB" id="9814256at2"/>
<dbReference type="GO" id="GO:0045936">
    <property type="term" value="P:negative regulation of phosphate metabolic process"/>
    <property type="evidence" value="ECO:0007669"/>
    <property type="project" value="InterPro"/>
</dbReference>
<evidence type="ECO:0000256" key="2">
    <source>
        <dbReference type="ARBA" id="ARBA00008107"/>
    </source>
</evidence>
<evidence type="ECO:0000256" key="7">
    <source>
        <dbReference type="ARBA" id="ARBA00056181"/>
    </source>
</evidence>
<dbReference type="GO" id="GO:0030643">
    <property type="term" value="P:intracellular phosphate ion homeostasis"/>
    <property type="evidence" value="ECO:0007669"/>
    <property type="project" value="InterPro"/>
</dbReference>
<dbReference type="InterPro" id="IPR028366">
    <property type="entry name" value="PhoU"/>
</dbReference>
<dbReference type="PIRSF" id="PIRSF003107">
    <property type="entry name" value="PhoU"/>
    <property type="match status" value="1"/>
</dbReference>
<dbReference type="Proteomes" id="UP000305881">
    <property type="component" value="Chromosome"/>
</dbReference>
<proteinExistence type="inferred from homology"/>
<dbReference type="AlphaFoldDB" id="A0A4P9UP62"/>
<dbReference type="GO" id="GO:0006817">
    <property type="term" value="P:phosphate ion transport"/>
    <property type="evidence" value="ECO:0007669"/>
    <property type="project" value="UniProtKB-KW"/>
</dbReference>
<dbReference type="KEGG" id="mbur:EQU24_13645"/>
<evidence type="ECO:0000313" key="11">
    <source>
        <dbReference type="Proteomes" id="UP000305881"/>
    </source>
</evidence>
<evidence type="ECO:0000313" key="10">
    <source>
        <dbReference type="EMBL" id="QCW83164.1"/>
    </source>
</evidence>
<dbReference type="PANTHER" id="PTHR42930">
    <property type="entry name" value="PHOSPHATE-SPECIFIC TRANSPORT SYSTEM ACCESSORY PROTEIN PHOU"/>
    <property type="match status" value="1"/>
</dbReference>
<keyword evidence="5 8" id="KW-0963">Cytoplasm</keyword>
<sequence length="225" mass="25614">MKEHTVHLFDGELSHLHYLVLEMAGLVIDQLDTVMTSLDEGEVSIAEKVVARDREVNEYELKIDAEVLSILAKRSPVANDLRKVISISKIVVDLERIGDETVRIAKLIIDMFDPQTSDPNPQLLRDIVRMGTMARGMLRKATDAFDTGNLDDAYVLIRGDWDCGQEFQDGIRRQLTFVLQDARLIGRALDILQIMKALERCGNHCINIAEFMIFMVEGKDIRHRH</sequence>
<keyword evidence="6 8" id="KW-0592">Phosphate transport</keyword>
<evidence type="ECO:0000259" key="9">
    <source>
        <dbReference type="Pfam" id="PF01895"/>
    </source>
</evidence>
<evidence type="ECO:0000256" key="4">
    <source>
        <dbReference type="ARBA" id="ARBA00022448"/>
    </source>
</evidence>
<dbReference type="GO" id="GO:0005737">
    <property type="term" value="C:cytoplasm"/>
    <property type="evidence" value="ECO:0007669"/>
    <property type="project" value="UniProtKB-SubCell"/>
</dbReference>
<gene>
    <name evidence="10" type="primary">phoU</name>
    <name evidence="10" type="ORF">EQU24_13645</name>
</gene>
<dbReference type="RefSeq" id="WP_017838965.1">
    <property type="nucleotide sequence ID" value="NZ_CP035467.1"/>
</dbReference>
<dbReference type="InterPro" id="IPR038078">
    <property type="entry name" value="PhoU-like_sf"/>
</dbReference>
<organism evidence="10 11">
    <name type="scientific">Methylotuvimicrobium buryatense</name>
    <name type="common">Methylomicrobium buryatense</name>
    <dbReference type="NCBI Taxonomy" id="95641"/>
    <lineage>
        <taxon>Bacteria</taxon>
        <taxon>Pseudomonadati</taxon>
        <taxon>Pseudomonadota</taxon>
        <taxon>Gammaproteobacteria</taxon>
        <taxon>Methylococcales</taxon>
        <taxon>Methylococcaceae</taxon>
        <taxon>Methylotuvimicrobium</taxon>
    </lineage>
</organism>
<dbReference type="SUPFAM" id="SSF109755">
    <property type="entry name" value="PhoU-like"/>
    <property type="match status" value="1"/>
</dbReference>
<evidence type="ECO:0000256" key="3">
    <source>
        <dbReference type="ARBA" id="ARBA00011738"/>
    </source>
</evidence>
<dbReference type="InterPro" id="IPR026022">
    <property type="entry name" value="PhoU_dom"/>
</dbReference>
<reference evidence="11" key="1">
    <citation type="journal article" date="2019" name="J. Bacteriol.">
        <title>A Mutagenic Screen Identifies a TonB-Dependent Receptor Required for the Lanthanide Metal Switch in the Type I Methanotroph 'Methylotuvimicrobium buryatense' 5GB1C.</title>
        <authorList>
            <person name="Groom J.D."/>
            <person name="Ford S.M."/>
            <person name="Pesesky M.W."/>
            <person name="Lidstrom M.E."/>
        </authorList>
    </citation>
    <scope>NUCLEOTIDE SEQUENCE [LARGE SCALE GENOMIC DNA]</scope>
    <source>
        <strain evidence="11">5GB1C</strain>
    </source>
</reference>
<dbReference type="PANTHER" id="PTHR42930:SF3">
    <property type="entry name" value="PHOSPHATE-SPECIFIC TRANSPORT SYSTEM ACCESSORY PROTEIN PHOU"/>
    <property type="match status" value="1"/>
</dbReference>
<evidence type="ECO:0000256" key="6">
    <source>
        <dbReference type="ARBA" id="ARBA00022592"/>
    </source>
</evidence>
<name>A0A4P9UP62_METBY</name>
<protein>
    <recommendedName>
        <fullName evidence="8">Phosphate-specific transport system accessory protein PhoU</fullName>
    </recommendedName>
</protein>
<evidence type="ECO:0000256" key="8">
    <source>
        <dbReference type="PIRNR" id="PIRNR003107"/>
    </source>
</evidence>
<comment type="similarity">
    <text evidence="2 8">Belongs to the PhoU family.</text>
</comment>
<comment type="subunit">
    <text evidence="3 8">Homodimer.</text>
</comment>
<feature type="domain" description="PhoU" evidence="9">
    <location>
        <begin position="20"/>
        <end position="107"/>
    </location>
</feature>
<keyword evidence="11" id="KW-1185">Reference proteome</keyword>
<dbReference type="STRING" id="675511.GCA_000341735_00317"/>
<keyword evidence="4 8" id="KW-0813">Transport</keyword>
<feature type="domain" description="PhoU" evidence="9">
    <location>
        <begin position="127"/>
        <end position="211"/>
    </location>
</feature>
<accession>A0A4P9UP62</accession>
<comment type="subcellular location">
    <subcellularLocation>
        <location evidence="1 8">Cytoplasm</location>
    </subcellularLocation>
</comment>
<dbReference type="NCBIfam" id="TIGR02135">
    <property type="entry name" value="phoU_full"/>
    <property type="match status" value="1"/>
</dbReference>
<comment type="function">
    <text evidence="7 8">Plays a role in the regulation of phosphate uptake.</text>
</comment>
<evidence type="ECO:0000256" key="1">
    <source>
        <dbReference type="ARBA" id="ARBA00004496"/>
    </source>
</evidence>
<evidence type="ECO:0000256" key="5">
    <source>
        <dbReference type="ARBA" id="ARBA00022490"/>
    </source>
</evidence>
<dbReference type="Pfam" id="PF01895">
    <property type="entry name" value="PhoU"/>
    <property type="match status" value="2"/>
</dbReference>